<reference evidence="15" key="1">
    <citation type="submission" date="2021-06" db="EMBL/GenBank/DDBJ databases">
        <authorList>
            <person name="Hodson N. C."/>
            <person name="Mongue J. A."/>
            <person name="Jaron S. K."/>
        </authorList>
    </citation>
    <scope>NUCLEOTIDE SEQUENCE</scope>
</reference>
<dbReference type="Proteomes" id="UP000708208">
    <property type="component" value="Unassembled WGS sequence"/>
</dbReference>
<evidence type="ECO:0000313" key="15">
    <source>
        <dbReference type="EMBL" id="CAG7836053.1"/>
    </source>
</evidence>
<evidence type="ECO:0008006" key="17">
    <source>
        <dbReference type="Google" id="ProtNLM"/>
    </source>
</evidence>
<dbReference type="GO" id="GO:0005506">
    <property type="term" value="F:iron ion binding"/>
    <property type="evidence" value="ECO:0007669"/>
    <property type="project" value="InterPro"/>
</dbReference>
<evidence type="ECO:0000256" key="13">
    <source>
        <dbReference type="ARBA" id="ARBA00023136"/>
    </source>
</evidence>
<dbReference type="FunFam" id="1.10.630.10:FF:000238">
    <property type="entry name" value="Cytochrome P450 2A6"/>
    <property type="match status" value="1"/>
</dbReference>
<sequence length="511" mass="57728">MMWIAIIFCAVLVIFVFRFLPFFTVAETLPKRPTGFPPGPFPWPFLGNLPLIIYHGSLHKTFQSLIPKYGPIFSVFIGPTPAVVLNSIDTYKDAGKLDAFQGKADIPPFTLWDDAGDGNVGGLALSEGGVHAEQRKFVVKTLRQLTLSTSTVSIENFFIEEITSLIEHLRTVVGQPLDIRPHLAEVAENLLRKYLVGIPNEDTDSVQKYKKVVLAPGNAMITRPISSFFVSFFPKLSQLFPRLSGYNLVRSENEASNQMLRQIIENHRSVGIPINEDCKRLFVHSYLDQIERTTDDRSTFYGQMGLRNLAMVIKDLSAGGSESVSEQTTWFVLYLLLHPNVRMKIVEEIETIVGFSRVPTKDDFNSMHYTQATLQEVVRITSLVVFGLFNKTLATTNFHGFVIPKGTMVIKNSHACHHDKSYWGDPENFRPERFLDDQGKLRRDENIFAFGSGRRVCVGETQGRFAMLYFITLFLQNFQLSVDSSKPAPTLECVETIGLTAKPFRLVLHHR</sequence>
<dbReference type="InterPro" id="IPR017972">
    <property type="entry name" value="Cyt_P450_CS"/>
</dbReference>
<comment type="function">
    <text evidence="2">May be involved in the metabolism of insect hormones and in the breakdown of synthetic insecticides.</text>
</comment>
<proteinExistence type="inferred from homology"/>
<protein>
    <recommendedName>
        <fullName evidence="17">Cytochrome P450</fullName>
    </recommendedName>
</protein>
<keyword evidence="8" id="KW-0256">Endoplasmic reticulum</keyword>
<keyword evidence="12 14" id="KW-0503">Monooxygenase</keyword>
<comment type="similarity">
    <text evidence="5 14">Belongs to the cytochrome P450 family.</text>
</comment>
<evidence type="ECO:0000256" key="6">
    <source>
        <dbReference type="ARBA" id="ARBA00022617"/>
    </source>
</evidence>
<dbReference type="PANTHER" id="PTHR24300">
    <property type="entry name" value="CYTOCHROME P450 508A4-RELATED"/>
    <property type="match status" value="1"/>
</dbReference>
<evidence type="ECO:0000256" key="1">
    <source>
        <dbReference type="ARBA" id="ARBA00001971"/>
    </source>
</evidence>
<organism evidence="15 16">
    <name type="scientific">Allacma fusca</name>
    <dbReference type="NCBI Taxonomy" id="39272"/>
    <lineage>
        <taxon>Eukaryota</taxon>
        <taxon>Metazoa</taxon>
        <taxon>Ecdysozoa</taxon>
        <taxon>Arthropoda</taxon>
        <taxon>Hexapoda</taxon>
        <taxon>Collembola</taxon>
        <taxon>Symphypleona</taxon>
        <taxon>Sminthuridae</taxon>
        <taxon>Allacma</taxon>
    </lineage>
</organism>
<name>A0A8J2PM04_9HEXA</name>
<keyword evidence="6 14" id="KW-0349">Heme</keyword>
<dbReference type="OrthoDB" id="1470350at2759"/>
<evidence type="ECO:0000256" key="10">
    <source>
        <dbReference type="ARBA" id="ARBA00023002"/>
    </source>
</evidence>
<comment type="caution">
    <text evidence="15">The sequence shown here is derived from an EMBL/GenBank/DDBJ whole genome shotgun (WGS) entry which is preliminary data.</text>
</comment>
<dbReference type="Pfam" id="PF00067">
    <property type="entry name" value="p450"/>
    <property type="match status" value="1"/>
</dbReference>
<dbReference type="GO" id="GO:0006082">
    <property type="term" value="P:organic acid metabolic process"/>
    <property type="evidence" value="ECO:0007669"/>
    <property type="project" value="TreeGrafter"/>
</dbReference>
<dbReference type="PANTHER" id="PTHR24300:SF403">
    <property type="entry name" value="CYTOCHROME P450 306A1"/>
    <property type="match status" value="1"/>
</dbReference>
<comment type="cofactor">
    <cofactor evidence="1">
        <name>heme</name>
        <dbReference type="ChEBI" id="CHEBI:30413"/>
    </cofactor>
</comment>
<evidence type="ECO:0000256" key="2">
    <source>
        <dbReference type="ARBA" id="ARBA00003690"/>
    </source>
</evidence>
<evidence type="ECO:0000256" key="11">
    <source>
        <dbReference type="ARBA" id="ARBA00023004"/>
    </source>
</evidence>
<dbReference type="PROSITE" id="PS00086">
    <property type="entry name" value="CYTOCHROME_P450"/>
    <property type="match status" value="1"/>
</dbReference>
<evidence type="ECO:0000256" key="4">
    <source>
        <dbReference type="ARBA" id="ARBA00004406"/>
    </source>
</evidence>
<dbReference type="GO" id="GO:0020037">
    <property type="term" value="F:heme binding"/>
    <property type="evidence" value="ECO:0007669"/>
    <property type="project" value="InterPro"/>
</dbReference>
<accession>A0A8J2PM04</accession>
<gene>
    <name evidence="15" type="ORF">AFUS01_LOCUS45341</name>
</gene>
<dbReference type="EMBL" id="CAJVCH010570859">
    <property type="protein sequence ID" value="CAG7836053.1"/>
    <property type="molecule type" value="Genomic_DNA"/>
</dbReference>
<evidence type="ECO:0000256" key="3">
    <source>
        <dbReference type="ARBA" id="ARBA00004174"/>
    </source>
</evidence>
<evidence type="ECO:0000256" key="5">
    <source>
        <dbReference type="ARBA" id="ARBA00010617"/>
    </source>
</evidence>
<evidence type="ECO:0000256" key="14">
    <source>
        <dbReference type="RuleBase" id="RU000461"/>
    </source>
</evidence>
<dbReference type="GO" id="GO:0006805">
    <property type="term" value="P:xenobiotic metabolic process"/>
    <property type="evidence" value="ECO:0007669"/>
    <property type="project" value="TreeGrafter"/>
</dbReference>
<evidence type="ECO:0000313" key="16">
    <source>
        <dbReference type="Proteomes" id="UP000708208"/>
    </source>
</evidence>
<evidence type="ECO:0000256" key="12">
    <source>
        <dbReference type="ARBA" id="ARBA00023033"/>
    </source>
</evidence>
<evidence type="ECO:0000256" key="8">
    <source>
        <dbReference type="ARBA" id="ARBA00022824"/>
    </source>
</evidence>
<comment type="subcellular location">
    <subcellularLocation>
        <location evidence="4">Endoplasmic reticulum membrane</location>
        <topology evidence="4">Peripheral membrane protein</topology>
    </subcellularLocation>
    <subcellularLocation>
        <location evidence="3">Microsome membrane</location>
        <topology evidence="3">Peripheral membrane protein</topology>
    </subcellularLocation>
</comment>
<keyword evidence="16" id="KW-1185">Reference proteome</keyword>
<dbReference type="GO" id="GO:0016712">
    <property type="term" value="F:oxidoreductase activity, acting on paired donors, with incorporation or reduction of molecular oxygen, reduced flavin or flavoprotein as one donor, and incorporation of one atom of oxygen"/>
    <property type="evidence" value="ECO:0007669"/>
    <property type="project" value="TreeGrafter"/>
</dbReference>
<evidence type="ECO:0000256" key="9">
    <source>
        <dbReference type="ARBA" id="ARBA00022848"/>
    </source>
</evidence>
<evidence type="ECO:0000256" key="7">
    <source>
        <dbReference type="ARBA" id="ARBA00022723"/>
    </source>
</evidence>
<dbReference type="GO" id="GO:0005789">
    <property type="term" value="C:endoplasmic reticulum membrane"/>
    <property type="evidence" value="ECO:0007669"/>
    <property type="project" value="UniProtKB-SubCell"/>
</dbReference>
<dbReference type="GO" id="GO:0008395">
    <property type="term" value="F:steroid hydroxylase activity"/>
    <property type="evidence" value="ECO:0007669"/>
    <property type="project" value="TreeGrafter"/>
</dbReference>
<keyword evidence="7 14" id="KW-0479">Metal-binding</keyword>
<keyword evidence="9" id="KW-0492">Microsome</keyword>
<keyword evidence="11 14" id="KW-0408">Iron</keyword>
<dbReference type="InterPro" id="IPR001128">
    <property type="entry name" value="Cyt_P450"/>
</dbReference>
<keyword evidence="13" id="KW-0472">Membrane</keyword>
<dbReference type="AlphaFoldDB" id="A0A8J2PM04"/>
<dbReference type="InterPro" id="IPR050182">
    <property type="entry name" value="Cytochrome_P450_fam2"/>
</dbReference>
<keyword evidence="10 14" id="KW-0560">Oxidoreductase</keyword>